<reference evidence="2" key="1">
    <citation type="submission" date="2011-12" db="EMBL/GenBank/DDBJ databases">
        <title>Complete sequence of Tannerella forsythia ATCC 43037.</title>
        <authorList>
            <person name="Dewhirst F."/>
            <person name="Tanner A."/>
            <person name="Izard J."/>
            <person name="Brinkac L."/>
            <person name="Durkin A.S."/>
            <person name="Hostetler J."/>
            <person name="Shetty J."/>
            <person name="Torralba M."/>
            <person name="Gill S."/>
            <person name="Nelson K."/>
        </authorList>
    </citation>
    <scope>NUCLEOTIDE SEQUENCE [LARGE SCALE GENOMIC DNA]</scope>
    <source>
        <strain evidence="2">ATCC 43037 / JCM 10827 / CCUG 33226 / KCTC 5666 / FDC 338</strain>
    </source>
</reference>
<dbReference type="Proteomes" id="UP000005436">
    <property type="component" value="Chromosome"/>
</dbReference>
<dbReference type="PATRIC" id="fig|203275.8.peg.124"/>
<protein>
    <submittedName>
        <fullName evidence="1">Uncharacterized protein</fullName>
    </submittedName>
</protein>
<organism evidence="1 2">
    <name type="scientific">Tannerella forsythia (strain ATCC 43037 / JCM 10827 / CCUG 21028 A / KCTC 5666 / FDC 338)</name>
    <name type="common">Bacteroides forsythus</name>
    <dbReference type="NCBI Taxonomy" id="203275"/>
    <lineage>
        <taxon>Bacteria</taxon>
        <taxon>Pseudomonadati</taxon>
        <taxon>Bacteroidota</taxon>
        <taxon>Bacteroidia</taxon>
        <taxon>Bacteroidales</taxon>
        <taxon>Tannerellaceae</taxon>
        <taxon>Tannerella</taxon>
    </lineage>
</organism>
<name>G8UI91_TANFA</name>
<dbReference type="HOGENOM" id="CLU_3123637_0_0_10"/>
<dbReference type="STRING" id="203275.BFO_0142"/>
<dbReference type="KEGG" id="tfo:BFO_0142"/>
<keyword evidence="2" id="KW-1185">Reference proteome</keyword>
<evidence type="ECO:0000313" key="1">
    <source>
        <dbReference type="EMBL" id="AEW22398.1"/>
    </source>
</evidence>
<dbReference type="EMBL" id="CP003191">
    <property type="protein sequence ID" value="AEW22398.1"/>
    <property type="molecule type" value="Genomic_DNA"/>
</dbReference>
<proteinExistence type="predicted"/>
<gene>
    <name evidence="1" type="ordered locus">BFO_0142</name>
</gene>
<accession>G8UI91</accession>
<sequence>MFTKERDFVFTSQINFLCFGELSPVKRATVLCKSTVCMKKPAYTQYKISS</sequence>
<dbReference type="AlphaFoldDB" id="G8UI91"/>
<evidence type="ECO:0000313" key="2">
    <source>
        <dbReference type="Proteomes" id="UP000005436"/>
    </source>
</evidence>